<evidence type="ECO:0000313" key="9">
    <source>
        <dbReference type="Proteomes" id="UP001320420"/>
    </source>
</evidence>
<keyword evidence="4 5" id="KW-0904">Protein phosphatase</keyword>
<dbReference type="InterPro" id="IPR036457">
    <property type="entry name" value="PPM-type-like_dom_sf"/>
</dbReference>
<evidence type="ECO:0000256" key="2">
    <source>
        <dbReference type="ARBA" id="ARBA00022723"/>
    </source>
</evidence>
<comment type="caution">
    <text evidence="8">The sequence shown here is derived from an EMBL/GenBank/DDBJ whole genome shotgun (WGS) entry which is preliminary data.</text>
</comment>
<feature type="compositionally biased region" description="Basic and acidic residues" evidence="6">
    <location>
        <begin position="306"/>
        <end position="320"/>
    </location>
</feature>
<feature type="region of interest" description="Disordered" evidence="6">
    <location>
        <begin position="299"/>
        <end position="326"/>
    </location>
</feature>
<comment type="similarity">
    <text evidence="1 5">Belongs to the PP2C family.</text>
</comment>
<dbReference type="AlphaFoldDB" id="A0AAN9UTS8"/>
<feature type="compositionally biased region" description="Polar residues" evidence="6">
    <location>
        <begin position="99"/>
        <end position="128"/>
    </location>
</feature>
<evidence type="ECO:0000256" key="6">
    <source>
        <dbReference type="SAM" id="MobiDB-lite"/>
    </source>
</evidence>
<dbReference type="GO" id="GO:0046872">
    <property type="term" value="F:metal ion binding"/>
    <property type="evidence" value="ECO:0007669"/>
    <property type="project" value="UniProtKB-KW"/>
</dbReference>
<feature type="compositionally biased region" description="Polar residues" evidence="6">
    <location>
        <begin position="32"/>
        <end position="44"/>
    </location>
</feature>
<dbReference type="GO" id="GO:0004722">
    <property type="term" value="F:protein serine/threonine phosphatase activity"/>
    <property type="evidence" value="ECO:0007669"/>
    <property type="project" value="InterPro"/>
</dbReference>
<gene>
    <name evidence="8" type="primary">MgPP2CL-1</name>
    <name evidence="8" type="ORF">SLS62_002606</name>
</gene>
<dbReference type="InterPro" id="IPR001932">
    <property type="entry name" value="PPM-type_phosphatase-like_dom"/>
</dbReference>
<dbReference type="Gene3D" id="3.60.40.10">
    <property type="entry name" value="PPM-type phosphatase domain"/>
    <property type="match status" value="1"/>
</dbReference>
<dbReference type="CDD" id="cd00143">
    <property type="entry name" value="PP2Cc"/>
    <property type="match status" value="1"/>
</dbReference>
<feature type="compositionally biased region" description="Polar residues" evidence="6">
    <location>
        <begin position="596"/>
        <end position="610"/>
    </location>
</feature>
<keyword evidence="2" id="KW-0479">Metal-binding</keyword>
<proteinExistence type="inferred from homology"/>
<organism evidence="8 9">
    <name type="scientific">Diatrype stigma</name>
    <dbReference type="NCBI Taxonomy" id="117547"/>
    <lineage>
        <taxon>Eukaryota</taxon>
        <taxon>Fungi</taxon>
        <taxon>Dikarya</taxon>
        <taxon>Ascomycota</taxon>
        <taxon>Pezizomycotina</taxon>
        <taxon>Sordariomycetes</taxon>
        <taxon>Xylariomycetidae</taxon>
        <taxon>Xylariales</taxon>
        <taxon>Diatrypaceae</taxon>
        <taxon>Diatrype</taxon>
    </lineage>
</organism>
<dbReference type="Proteomes" id="UP001320420">
    <property type="component" value="Unassembled WGS sequence"/>
</dbReference>
<sequence length="610" mass="64508">MFGGNKSDSADNSDSKSGNKPPSPEPKVDANSPPTGSTKPTDQVVSGEKRSGNGSPPGRHNADSEKKRRSSGVGSKASSFIASAKNSLNFAQVGRANSELSSQSPLQKLGKQDQSLAVPQGQHNNSAGDSVPGPRSTFHVGVWEDRNKKCRRTMEDTHAFLYNFLHTPAPQFAADASNNSLKSRKSGEGSDQLSDAAMRDMMETDNGYFAIFDGHAGTFAADWCGKKLHLILEEIIRKNPNVPIPELLDQTFTSVDSQLEKLPLKNSGCTAAIAVLRWEDRVPSSNSATGSQAIAPAAAAASKATEASKPKDGNSNKTEDASNNIAIPESTHAKLKGAAQRQRVLYTANVGDARIILCRAGKALRLSYDHKGSDENEGKRIANAGGLILNNRVNGVLAVTRALGDTYMKELVTGHPYTTETVIQAEMDEFIIIACDGLWDVCSDQEAVDLVRDIQDPAAASKLLVDHALSRFSTDNLSCMIVRFDKTALLKSQQNKDSAIGVEGDAADVAGKVSEADKIVNSTKQMIAEGGTPAVGISASNLGRGHDPIPIDDGDTFKPTTINGPVEEEPASIEESDAPEVDTNAIPNPDAIVTPTAASPTSSKPATNPS</sequence>
<evidence type="ECO:0000256" key="3">
    <source>
        <dbReference type="ARBA" id="ARBA00022801"/>
    </source>
</evidence>
<dbReference type="PROSITE" id="PS01032">
    <property type="entry name" value="PPM_1"/>
    <property type="match status" value="1"/>
</dbReference>
<dbReference type="InterPro" id="IPR000222">
    <property type="entry name" value="PP2C_BS"/>
</dbReference>
<feature type="compositionally biased region" description="Low complexity" evidence="6">
    <location>
        <begin position="1"/>
        <end position="20"/>
    </location>
</feature>
<dbReference type="PANTHER" id="PTHR13832:SF837">
    <property type="entry name" value="PROTEIN PHOSPHATASE 2C-LIKE DOMAIN-CONTAINING PROTEIN 1"/>
    <property type="match status" value="1"/>
</dbReference>
<dbReference type="SMART" id="SM00332">
    <property type="entry name" value="PP2Cc"/>
    <property type="match status" value="1"/>
</dbReference>
<dbReference type="Pfam" id="PF00481">
    <property type="entry name" value="PP2C"/>
    <property type="match status" value="2"/>
</dbReference>
<evidence type="ECO:0000256" key="5">
    <source>
        <dbReference type="RuleBase" id="RU003465"/>
    </source>
</evidence>
<evidence type="ECO:0000256" key="1">
    <source>
        <dbReference type="ARBA" id="ARBA00006702"/>
    </source>
</evidence>
<evidence type="ECO:0000256" key="4">
    <source>
        <dbReference type="ARBA" id="ARBA00022912"/>
    </source>
</evidence>
<keyword evidence="3 5" id="KW-0378">Hydrolase</keyword>
<dbReference type="PANTHER" id="PTHR13832">
    <property type="entry name" value="PROTEIN PHOSPHATASE 2C"/>
    <property type="match status" value="1"/>
</dbReference>
<dbReference type="PROSITE" id="PS51746">
    <property type="entry name" value="PPM_2"/>
    <property type="match status" value="1"/>
</dbReference>
<reference evidence="8 9" key="1">
    <citation type="submission" date="2024-02" db="EMBL/GenBank/DDBJ databases">
        <title>De novo assembly and annotation of 12 fungi associated with fruit tree decline syndrome in Ontario, Canada.</title>
        <authorList>
            <person name="Sulman M."/>
            <person name="Ellouze W."/>
            <person name="Ilyukhin E."/>
        </authorList>
    </citation>
    <scope>NUCLEOTIDE SEQUENCE [LARGE SCALE GENOMIC DNA]</scope>
    <source>
        <strain evidence="8 9">M11/M66-122</strain>
    </source>
</reference>
<name>A0AAN9UTS8_9PEZI</name>
<feature type="compositionally biased region" description="Acidic residues" evidence="6">
    <location>
        <begin position="566"/>
        <end position="580"/>
    </location>
</feature>
<accession>A0AAN9UTS8</accession>
<dbReference type="InterPro" id="IPR015655">
    <property type="entry name" value="PP2C"/>
</dbReference>
<keyword evidence="9" id="KW-1185">Reference proteome</keyword>
<dbReference type="FunFam" id="3.60.40.10:FF:000078">
    <property type="entry name" value="Protein phosphatase 2C, putative"/>
    <property type="match status" value="1"/>
</dbReference>
<evidence type="ECO:0000313" key="8">
    <source>
        <dbReference type="EMBL" id="KAK7755379.1"/>
    </source>
</evidence>
<feature type="region of interest" description="Disordered" evidence="6">
    <location>
        <begin position="1"/>
        <end position="78"/>
    </location>
</feature>
<protein>
    <submittedName>
        <fullName evidence="8">Mgpp2cl-1, protein phosphatase 2C-like protein 1</fullName>
    </submittedName>
</protein>
<feature type="region of interest" description="Disordered" evidence="6">
    <location>
        <begin position="540"/>
        <end position="610"/>
    </location>
</feature>
<feature type="region of interest" description="Disordered" evidence="6">
    <location>
        <begin position="99"/>
        <end position="140"/>
    </location>
</feature>
<dbReference type="SUPFAM" id="SSF81606">
    <property type="entry name" value="PP2C-like"/>
    <property type="match status" value="1"/>
</dbReference>
<evidence type="ECO:0000259" key="7">
    <source>
        <dbReference type="PROSITE" id="PS51746"/>
    </source>
</evidence>
<dbReference type="EMBL" id="JAKJXP020000013">
    <property type="protein sequence ID" value="KAK7755379.1"/>
    <property type="molecule type" value="Genomic_DNA"/>
</dbReference>
<feature type="domain" description="PPM-type phosphatase" evidence="7">
    <location>
        <begin position="139"/>
        <end position="484"/>
    </location>
</feature>